<protein>
    <recommendedName>
        <fullName evidence="2">Transposase IS701-like DDE domain-containing protein</fullName>
    </recommendedName>
</protein>
<evidence type="ECO:0000259" key="2">
    <source>
        <dbReference type="Pfam" id="PF13546"/>
    </source>
</evidence>
<evidence type="ECO:0000313" key="3">
    <source>
        <dbReference type="EMBL" id="ABY36923.1"/>
    </source>
</evidence>
<feature type="region of interest" description="Disordered" evidence="1">
    <location>
        <begin position="243"/>
        <end position="264"/>
    </location>
</feature>
<sequence length="479" mass="54044">MPRKQAPPPQAPVSMLLATLMQIITAHRPAFRQERTFRRAVALLVGELFAFARHTVTQVLLALGMHDTDGTAFYRLFSRSRFDEATLTACLCRETLKRCSKHDPYVIGIDSTQIPRSSLTLPGTSWLHALRTAVVTRGIHRAQRFVHCAWLPPRVKGFTRAIPLRFLPAFPPKAAPADVPSANEWEGGLACIRWVRQQLTAAGRAAQWVVVLADGACATVGMWRGVPAQVALIVRTARNRCRSLLPPPPTGRGRPRRYGKRAPQPASWLTKQELFRRKRVLVRGRRIAMRYQVHGPYLCDGVPDHAVVLIVVGGATWQRGKRRPRLGRREPACSLVTAVQTDTDWVVPLSVGQILAWVWQRWEREVAHRELNAGVGVGQNQCWNKRSAVVSGPWRGWVYAVLVLAGYRAWGWIRGPTRPERWWRGAQRWRFTTLWRSDRAALWGTAACRSLWTTSTDDWLNKEHTIIALTNAARAAARA</sequence>
<name>A9WBX1_CHLAA</name>
<gene>
    <name evidence="3" type="ordered locus">Caur_3745</name>
</gene>
<dbReference type="EnsemblBacteria" id="ABY36923">
    <property type="protein sequence ID" value="ABY36923"/>
    <property type="gene ID" value="Caur_3745"/>
</dbReference>
<organism evidence="3 4">
    <name type="scientific">Chloroflexus aurantiacus (strain ATCC 29366 / DSM 635 / J-10-fl)</name>
    <dbReference type="NCBI Taxonomy" id="324602"/>
    <lineage>
        <taxon>Bacteria</taxon>
        <taxon>Bacillati</taxon>
        <taxon>Chloroflexota</taxon>
        <taxon>Chloroflexia</taxon>
        <taxon>Chloroflexales</taxon>
        <taxon>Chloroflexineae</taxon>
        <taxon>Chloroflexaceae</taxon>
        <taxon>Chloroflexus</taxon>
    </lineage>
</organism>
<dbReference type="eggNOG" id="COG3385">
    <property type="taxonomic scope" value="Bacteria"/>
</dbReference>
<dbReference type="AlphaFoldDB" id="A9WBX1"/>
<evidence type="ECO:0000256" key="1">
    <source>
        <dbReference type="SAM" id="MobiDB-lite"/>
    </source>
</evidence>
<dbReference type="Proteomes" id="UP000002008">
    <property type="component" value="Chromosome"/>
</dbReference>
<dbReference type="HOGENOM" id="CLU_570738_0_0_0"/>
<accession>A9WBX1</accession>
<evidence type="ECO:0000313" key="4">
    <source>
        <dbReference type="Proteomes" id="UP000002008"/>
    </source>
</evidence>
<dbReference type="PATRIC" id="fig|324602.8.peg.4206"/>
<dbReference type="InterPro" id="IPR038721">
    <property type="entry name" value="IS701-like_DDE_dom"/>
</dbReference>
<feature type="domain" description="Transposase IS701-like DDE" evidence="2">
    <location>
        <begin position="34"/>
        <end position="296"/>
    </location>
</feature>
<dbReference type="STRING" id="324602.Caur_3745"/>
<dbReference type="Pfam" id="PF13546">
    <property type="entry name" value="DDE_5"/>
    <property type="match status" value="1"/>
</dbReference>
<proteinExistence type="predicted"/>
<keyword evidence="4" id="KW-1185">Reference proteome</keyword>
<dbReference type="InParanoid" id="A9WBX1"/>
<dbReference type="KEGG" id="cau:Caur_3745"/>
<dbReference type="EMBL" id="CP000909">
    <property type="protein sequence ID" value="ABY36923.1"/>
    <property type="molecule type" value="Genomic_DNA"/>
</dbReference>
<reference evidence="4" key="1">
    <citation type="journal article" date="2011" name="BMC Genomics">
        <title>Complete genome sequence of the filamentous anoxygenic phototrophic bacterium Chloroflexus aurantiacus.</title>
        <authorList>
            <person name="Tang K.H."/>
            <person name="Barry K."/>
            <person name="Chertkov O."/>
            <person name="Dalin E."/>
            <person name="Han C.S."/>
            <person name="Hauser L.J."/>
            <person name="Honchak B.M."/>
            <person name="Karbach L.E."/>
            <person name="Land M.L."/>
            <person name="Lapidus A."/>
            <person name="Larimer F.W."/>
            <person name="Mikhailova N."/>
            <person name="Pitluck S."/>
            <person name="Pierson B.K."/>
            <person name="Blankenship R.E."/>
        </authorList>
    </citation>
    <scope>NUCLEOTIDE SEQUENCE [LARGE SCALE GENOMIC DNA]</scope>
    <source>
        <strain evidence="4">ATCC 29366 / DSM 635 / J-10-fl</strain>
    </source>
</reference>